<keyword evidence="3" id="KW-1185">Reference proteome</keyword>
<protein>
    <recommendedName>
        <fullName evidence="1">Methyltransferase FkbM domain-containing protein</fullName>
    </recommendedName>
</protein>
<reference evidence="2" key="1">
    <citation type="submission" date="2023-07" db="EMBL/GenBank/DDBJ databases">
        <authorList>
            <consortium name="CYATHOMIX"/>
        </authorList>
    </citation>
    <scope>NUCLEOTIDE SEQUENCE</scope>
    <source>
        <strain evidence="2">N/A</strain>
    </source>
</reference>
<feature type="domain" description="Methyltransferase FkbM" evidence="1">
    <location>
        <begin position="132"/>
        <end position="198"/>
    </location>
</feature>
<organism evidence="2 3">
    <name type="scientific">Cylicocyclus nassatus</name>
    <name type="common">Nematode worm</name>
    <dbReference type="NCBI Taxonomy" id="53992"/>
    <lineage>
        <taxon>Eukaryota</taxon>
        <taxon>Metazoa</taxon>
        <taxon>Ecdysozoa</taxon>
        <taxon>Nematoda</taxon>
        <taxon>Chromadorea</taxon>
        <taxon>Rhabditida</taxon>
        <taxon>Rhabditina</taxon>
        <taxon>Rhabditomorpha</taxon>
        <taxon>Strongyloidea</taxon>
        <taxon>Strongylidae</taxon>
        <taxon>Cylicocyclus</taxon>
    </lineage>
</organism>
<dbReference type="Pfam" id="PF05050">
    <property type="entry name" value="Methyltransf_21"/>
    <property type="match status" value="1"/>
</dbReference>
<dbReference type="PANTHER" id="PTHR32026">
    <property type="entry name" value="METHYLTRANSFERASE-LIKE PROTEIN 24"/>
    <property type="match status" value="1"/>
</dbReference>
<dbReference type="InterPro" id="IPR006342">
    <property type="entry name" value="FkbM_mtfrase"/>
</dbReference>
<proteinExistence type="predicted"/>
<evidence type="ECO:0000313" key="3">
    <source>
        <dbReference type="Proteomes" id="UP001176961"/>
    </source>
</evidence>
<sequence length="236" mass="27312">MANSAISLRCRHTVLYSFVLGRLTMVENGFVIRSVAISTITRHSYRLTVVRRAADSSPTFRPERIPRDSIVLSFGLAQQVTFEAGLQEITRNCCSIFGYDIRGDRRKVKFLYSQIPRTNLRKAYVGSFNWKDTYTVDTLLNLDNITAVEIMKMDIESNEYKVLPQFLIMCRPAQIMLEIHGISMQTAELLQRISLHGYWLISYEINGEYHDSCEYSFIHESAFDKYHVIPLAKYLD</sequence>
<gene>
    <name evidence="2" type="ORF">CYNAS_LOCUS4591</name>
</gene>
<comment type="caution">
    <text evidence="2">The sequence shown here is derived from an EMBL/GenBank/DDBJ whole genome shotgun (WGS) entry which is preliminary data.</text>
</comment>
<dbReference type="EMBL" id="CATQJL010000112">
    <property type="protein sequence ID" value="CAJ0592608.1"/>
    <property type="molecule type" value="Genomic_DNA"/>
</dbReference>
<dbReference type="Proteomes" id="UP001176961">
    <property type="component" value="Unassembled WGS sequence"/>
</dbReference>
<dbReference type="AlphaFoldDB" id="A0AA36DSK5"/>
<name>A0AA36DSK5_CYLNA</name>
<dbReference type="PANTHER" id="PTHR32026:SF27">
    <property type="entry name" value="METHYLTRANSFERASE FKBM DOMAIN-CONTAINING PROTEIN-RELATED"/>
    <property type="match status" value="1"/>
</dbReference>
<evidence type="ECO:0000259" key="1">
    <source>
        <dbReference type="Pfam" id="PF05050"/>
    </source>
</evidence>
<dbReference type="InterPro" id="IPR026913">
    <property type="entry name" value="METTL24"/>
</dbReference>
<evidence type="ECO:0000313" key="2">
    <source>
        <dbReference type="EMBL" id="CAJ0592608.1"/>
    </source>
</evidence>
<accession>A0AA36DSK5</accession>